<name>A0ABQ6C6B6_9BURK</name>
<dbReference type="Proteomes" id="UP001156903">
    <property type="component" value="Unassembled WGS sequence"/>
</dbReference>
<accession>A0ABQ6C6B6</accession>
<sequence length="194" mass="19742">MNTRLFALSLSLAMALGLSACSREESGSAATAPTIATPQAYEAVAAQGKGFSVGALMSAQTVYVLFDPQCPHCAHLWQAAQPLLGQTRFVWIPVAILGPKSLPQGAALLQAADPQATMTAHEQSVLGGSGGIAASASIPAEVEQAIRANTTLLGQLGADAVPFIVARHRQSGQVVTQAGAMATDALARLIGATP</sequence>
<dbReference type="PANTHER" id="PTHR35272:SF4">
    <property type="entry name" value="THIOL:DISULFIDE INTERCHANGE PROTEIN DSBG"/>
    <property type="match status" value="1"/>
</dbReference>
<keyword evidence="1" id="KW-0732">Signal</keyword>
<evidence type="ECO:0008006" key="4">
    <source>
        <dbReference type="Google" id="ProtNLM"/>
    </source>
</evidence>
<reference evidence="3" key="1">
    <citation type="journal article" date="2019" name="Int. J. Syst. Evol. Microbiol.">
        <title>The Global Catalogue of Microorganisms (GCM) 10K type strain sequencing project: providing services to taxonomists for standard genome sequencing and annotation.</title>
        <authorList>
            <consortium name="The Broad Institute Genomics Platform"/>
            <consortium name="The Broad Institute Genome Sequencing Center for Infectious Disease"/>
            <person name="Wu L."/>
            <person name="Ma J."/>
        </authorList>
    </citation>
    <scope>NUCLEOTIDE SEQUENCE [LARGE SCALE GENOMIC DNA]</scope>
    <source>
        <strain evidence="3">NBRC 109341</strain>
    </source>
</reference>
<dbReference type="PROSITE" id="PS51257">
    <property type="entry name" value="PROKAR_LIPOPROTEIN"/>
    <property type="match status" value="1"/>
</dbReference>
<organism evidence="2 3">
    <name type="scientific">Hydrogenophaga electricum</name>
    <dbReference type="NCBI Taxonomy" id="1230953"/>
    <lineage>
        <taxon>Bacteria</taxon>
        <taxon>Pseudomonadati</taxon>
        <taxon>Pseudomonadota</taxon>
        <taxon>Betaproteobacteria</taxon>
        <taxon>Burkholderiales</taxon>
        <taxon>Comamonadaceae</taxon>
        <taxon>Hydrogenophaga</taxon>
    </lineage>
</organism>
<feature type="chain" id="PRO_5047126575" description="Thiol:disulfide interchange protein" evidence="1">
    <location>
        <begin position="21"/>
        <end position="194"/>
    </location>
</feature>
<keyword evidence="3" id="KW-1185">Reference proteome</keyword>
<dbReference type="InterPro" id="IPR051470">
    <property type="entry name" value="Thiol:disulfide_interchange"/>
</dbReference>
<dbReference type="InterPro" id="IPR036249">
    <property type="entry name" value="Thioredoxin-like_sf"/>
</dbReference>
<dbReference type="SUPFAM" id="SSF52833">
    <property type="entry name" value="Thioredoxin-like"/>
    <property type="match status" value="1"/>
</dbReference>
<comment type="caution">
    <text evidence="2">The sequence shown here is derived from an EMBL/GenBank/DDBJ whole genome shotgun (WGS) entry which is preliminary data.</text>
</comment>
<proteinExistence type="predicted"/>
<dbReference type="PANTHER" id="PTHR35272">
    <property type="entry name" value="THIOL:DISULFIDE INTERCHANGE PROTEIN DSBC-RELATED"/>
    <property type="match status" value="1"/>
</dbReference>
<dbReference type="RefSeq" id="WP_284307170.1">
    <property type="nucleotide sequence ID" value="NZ_BSPB01000007.1"/>
</dbReference>
<evidence type="ECO:0000313" key="2">
    <source>
        <dbReference type="EMBL" id="GLS13896.1"/>
    </source>
</evidence>
<evidence type="ECO:0000256" key="1">
    <source>
        <dbReference type="SAM" id="SignalP"/>
    </source>
</evidence>
<dbReference type="Gene3D" id="3.40.30.10">
    <property type="entry name" value="Glutaredoxin"/>
    <property type="match status" value="1"/>
</dbReference>
<gene>
    <name evidence="2" type="ORF">GCM10007935_13260</name>
</gene>
<dbReference type="EMBL" id="BSPB01000007">
    <property type="protein sequence ID" value="GLS13896.1"/>
    <property type="molecule type" value="Genomic_DNA"/>
</dbReference>
<feature type="signal peptide" evidence="1">
    <location>
        <begin position="1"/>
        <end position="20"/>
    </location>
</feature>
<evidence type="ECO:0000313" key="3">
    <source>
        <dbReference type="Proteomes" id="UP001156903"/>
    </source>
</evidence>
<protein>
    <recommendedName>
        <fullName evidence="4">Thiol:disulfide interchange protein</fullName>
    </recommendedName>
</protein>